<protein>
    <recommendedName>
        <fullName evidence="3">Kazrin N-terminal domain-containing protein</fullName>
    </recommendedName>
</protein>
<feature type="non-terminal residue" evidence="4">
    <location>
        <position position="1"/>
    </location>
</feature>
<feature type="compositionally biased region" description="Low complexity" evidence="2">
    <location>
        <begin position="199"/>
        <end position="215"/>
    </location>
</feature>
<feature type="compositionally biased region" description="Low complexity" evidence="2">
    <location>
        <begin position="46"/>
        <end position="56"/>
    </location>
</feature>
<feature type="coiled-coil region" evidence="1">
    <location>
        <begin position="233"/>
        <end position="260"/>
    </location>
</feature>
<comment type="caution">
    <text evidence="4">The sequence shown here is derived from an EMBL/GenBank/DDBJ whole genome shotgun (WGS) entry which is preliminary data.</text>
</comment>
<keyword evidence="5" id="KW-1185">Reference proteome</keyword>
<evidence type="ECO:0000259" key="3">
    <source>
        <dbReference type="Pfam" id="PF25986"/>
    </source>
</evidence>
<proteinExistence type="predicted"/>
<accession>A0AAV8XJ14</accession>
<organism evidence="4 5">
    <name type="scientific">Aromia moschata</name>
    <dbReference type="NCBI Taxonomy" id="1265417"/>
    <lineage>
        <taxon>Eukaryota</taxon>
        <taxon>Metazoa</taxon>
        <taxon>Ecdysozoa</taxon>
        <taxon>Arthropoda</taxon>
        <taxon>Hexapoda</taxon>
        <taxon>Insecta</taxon>
        <taxon>Pterygota</taxon>
        <taxon>Neoptera</taxon>
        <taxon>Endopterygota</taxon>
        <taxon>Coleoptera</taxon>
        <taxon>Polyphaga</taxon>
        <taxon>Cucujiformia</taxon>
        <taxon>Chrysomeloidea</taxon>
        <taxon>Cerambycidae</taxon>
        <taxon>Cerambycinae</taxon>
        <taxon>Callichromatini</taxon>
        <taxon>Aromia</taxon>
    </lineage>
</organism>
<feature type="domain" description="Kazrin N-terminal" evidence="3">
    <location>
        <begin position="234"/>
        <end position="304"/>
    </location>
</feature>
<name>A0AAV8XJ14_9CUCU</name>
<feature type="region of interest" description="Disordered" evidence="2">
    <location>
        <begin position="17"/>
        <end position="231"/>
    </location>
</feature>
<dbReference type="Proteomes" id="UP001162162">
    <property type="component" value="Unassembled WGS sequence"/>
</dbReference>
<dbReference type="AlphaFoldDB" id="A0AAV8XJ14"/>
<evidence type="ECO:0000313" key="5">
    <source>
        <dbReference type="Proteomes" id="UP001162162"/>
    </source>
</evidence>
<reference evidence="4" key="1">
    <citation type="journal article" date="2023" name="Insect Mol. Biol.">
        <title>Genome sequencing provides insights into the evolution of gene families encoding plant cell wall-degrading enzymes in longhorned beetles.</title>
        <authorList>
            <person name="Shin N.R."/>
            <person name="Okamura Y."/>
            <person name="Kirsch R."/>
            <person name="Pauchet Y."/>
        </authorList>
    </citation>
    <scope>NUCLEOTIDE SEQUENCE</scope>
    <source>
        <strain evidence="4">AMC_N1</strain>
    </source>
</reference>
<evidence type="ECO:0000313" key="4">
    <source>
        <dbReference type="EMBL" id="KAJ8938989.1"/>
    </source>
</evidence>
<keyword evidence="1" id="KW-0175">Coiled coil</keyword>
<evidence type="ECO:0000256" key="1">
    <source>
        <dbReference type="SAM" id="Coils"/>
    </source>
</evidence>
<dbReference type="Pfam" id="PF25986">
    <property type="entry name" value="Kazrin"/>
    <property type="match status" value="1"/>
</dbReference>
<sequence>AKLRRMVEEHSANLTSRIDSDYPISHPVPVPGPACLAQEQPKLTEPAAAANAPAAAPHRRPPPPPPSRTSTSRSPPDTGEPETATPAACDSDAKCVSESSSANRDNFKAARPNSVEARIGTVDSNEDSAKKDQAKKTKSTPPRVEHPAGAAADSSERGAAVGDLKDVAITMTIEESASPLKDSRSSPDNRSESPKPGCSSQPDLDSSSPRSPRSSDGIRDDLSALIPTSPLHYSKSATAVRRLRLENERLQAEVTRLRRLVVSGATSVLAEKKTPTENGDPASKTHALEMELQLAKEALTSKYANHKPQNTDVFE</sequence>
<evidence type="ECO:0000256" key="2">
    <source>
        <dbReference type="SAM" id="MobiDB-lite"/>
    </source>
</evidence>
<dbReference type="EMBL" id="JAPWTK010000514">
    <property type="protein sequence ID" value="KAJ8938989.1"/>
    <property type="molecule type" value="Genomic_DNA"/>
</dbReference>
<gene>
    <name evidence="4" type="ORF">NQ318_015554</name>
</gene>
<feature type="compositionally biased region" description="Basic and acidic residues" evidence="2">
    <location>
        <begin position="181"/>
        <end position="193"/>
    </location>
</feature>
<dbReference type="InterPro" id="IPR059089">
    <property type="entry name" value="Kazrin_N"/>
</dbReference>